<dbReference type="Pfam" id="PF03756">
    <property type="entry name" value="AfsA"/>
    <property type="match status" value="2"/>
</dbReference>
<gene>
    <name evidence="2" type="ORF">BU52_15975</name>
</gene>
<name>A0A081XRQ7_STRTO</name>
<organism evidence="2 3">
    <name type="scientific">Streptomyces toyocaensis</name>
    <dbReference type="NCBI Taxonomy" id="55952"/>
    <lineage>
        <taxon>Bacteria</taxon>
        <taxon>Bacillati</taxon>
        <taxon>Actinomycetota</taxon>
        <taxon>Actinomycetes</taxon>
        <taxon>Kitasatosporales</taxon>
        <taxon>Streptomycetaceae</taxon>
        <taxon>Streptomyces</taxon>
    </lineage>
</organism>
<dbReference type="AlphaFoldDB" id="A0A081XRQ7"/>
<evidence type="ECO:0000313" key="3">
    <source>
        <dbReference type="Proteomes" id="UP000028341"/>
    </source>
</evidence>
<dbReference type="InterPro" id="IPR047757">
    <property type="entry name" value="AfsA-like"/>
</dbReference>
<protein>
    <recommendedName>
        <fullName evidence="1">A-factor biosynthesis hotdog domain-containing protein</fullName>
    </recommendedName>
</protein>
<keyword evidence="3" id="KW-1185">Reference proteome</keyword>
<feature type="domain" description="A-factor biosynthesis hotdog" evidence="1">
    <location>
        <begin position="199"/>
        <end position="317"/>
    </location>
</feature>
<dbReference type="NCBIfam" id="NF041195">
    <property type="entry name" value="ScbA_BarX_GamBu"/>
    <property type="match status" value="1"/>
</dbReference>
<evidence type="ECO:0000313" key="2">
    <source>
        <dbReference type="EMBL" id="KES06230.1"/>
    </source>
</evidence>
<sequence>MTTAGPEPAPALTFARTIDRTLVHRASVSEVLVTDLVRTGPEDFLAGAQLPIGHPYFSDHVREPVTYDFLLLLEAARQAGVAASHSQLGISRDTTFLVNNWSIRIEDPQALTPGDRPGELELAGAVTPVTGRNGRLRGVSSSVALRIAGREAARTRIDVGTANSADYGKLRFLQRRSTPPLTTDLLDVLRSRPADTADVGRRNPANVVLGEPIHLGDAVSAQVEPLFENKSLFDHTYDHIPAMVLTEAARQLGHLAGVPTDASVTGCTADFTRFAELDSPLVATARLAPAGAAADGRTGCVVVFEQDGAEAGRITLDFVPAHSGALAAEGPAS</sequence>
<reference evidence="2 3" key="1">
    <citation type="submission" date="2014-02" db="EMBL/GenBank/DDBJ databases">
        <title>The genome announcement of Streptomyces toyocaensis NRRL15009.</title>
        <authorList>
            <person name="Hong H.-J."/>
            <person name="Kwun M.J."/>
        </authorList>
    </citation>
    <scope>NUCLEOTIDE SEQUENCE [LARGE SCALE GENOMIC DNA]</scope>
    <source>
        <strain evidence="2 3">NRRL 15009</strain>
    </source>
</reference>
<proteinExistence type="predicted"/>
<accession>A0A081XRQ7</accession>
<dbReference type="eggNOG" id="ENOG502ZTRV">
    <property type="taxonomic scope" value="Bacteria"/>
</dbReference>
<feature type="domain" description="A-factor biosynthesis hotdog" evidence="1">
    <location>
        <begin position="22"/>
        <end position="157"/>
    </location>
</feature>
<dbReference type="EMBL" id="JFCB01000012">
    <property type="protein sequence ID" value="KES06230.1"/>
    <property type="molecule type" value="Genomic_DNA"/>
</dbReference>
<dbReference type="Proteomes" id="UP000028341">
    <property type="component" value="Unassembled WGS sequence"/>
</dbReference>
<dbReference type="InterPro" id="IPR005509">
    <property type="entry name" value="AfsA_hotdog_dom"/>
</dbReference>
<dbReference type="STRING" id="55952.BU52_15975"/>
<comment type="caution">
    <text evidence="2">The sequence shown here is derived from an EMBL/GenBank/DDBJ whole genome shotgun (WGS) entry which is preliminary data.</text>
</comment>
<evidence type="ECO:0000259" key="1">
    <source>
        <dbReference type="Pfam" id="PF03756"/>
    </source>
</evidence>
<dbReference type="GO" id="GO:0016740">
    <property type="term" value="F:transferase activity"/>
    <property type="evidence" value="ECO:0007669"/>
    <property type="project" value="InterPro"/>
</dbReference>